<dbReference type="Gene3D" id="1.25.40.20">
    <property type="entry name" value="Ankyrin repeat-containing domain"/>
    <property type="match status" value="2"/>
</dbReference>
<feature type="repeat" description="ANK" evidence="3">
    <location>
        <begin position="185"/>
        <end position="217"/>
    </location>
</feature>
<proteinExistence type="predicted"/>
<evidence type="ECO:0000256" key="1">
    <source>
        <dbReference type="ARBA" id="ARBA00022737"/>
    </source>
</evidence>
<dbReference type="InterPro" id="IPR002110">
    <property type="entry name" value="Ankyrin_rpt"/>
</dbReference>
<feature type="compositionally biased region" description="Basic and acidic residues" evidence="4">
    <location>
        <begin position="1"/>
        <end position="10"/>
    </location>
</feature>
<dbReference type="Proteomes" id="UP000781932">
    <property type="component" value="Unassembled WGS sequence"/>
</dbReference>
<evidence type="ECO:0000256" key="2">
    <source>
        <dbReference type="ARBA" id="ARBA00023043"/>
    </source>
</evidence>
<accession>A0A9P6HXI8</accession>
<gene>
    <name evidence="5" type="ORF">CkaCkLH20_10587</name>
</gene>
<feature type="compositionally biased region" description="Basic and acidic residues" evidence="4">
    <location>
        <begin position="20"/>
        <end position="30"/>
    </location>
</feature>
<reference evidence="5" key="1">
    <citation type="submission" date="2020-03" db="EMBL/GenBank/DDBJ databases">
        <authorList>
            <person name="He L."/>
        </authorList>
    </citation>
    <scope>NUCLEOTIDE SEQUENCE</scope>
    <source>
        <strain evidence="5">CkLH20</strain>
    </source>
</reference>
<dbReference type="PANTHER" id="PTHR24198">
    <property type="entry name" value="ANKYRIN REPEAT AND PROTEIN KINASE DOMAIN-CONTAINING PROTEIN"/>
    <property type="match status" value="1"/>
</dbReference>
<organism evidence="5 6">
    <name type="scientific">Colletotrichum karsti</name>
    <dbReference type="NCBI Taxonomy" id="1095194"/>
    <lineage>
        <taxon>Eukaryota</taxon>
        <taxon>Fungi</taxon>
        <taxon>Dikarya</taxon>
        <taxon>Ascomycota</taxon>
        <taxon>Pezizomycotina</taxon>
        <taxon>Sordariomycetes</taxon>
        <taxon>Hypocreomycetidae</taxon>
        <taxon>Glomerellales</taxon>
        <taxon>Glomerellaceae</taxon>
        <taxon>Colletotrichum</taxon>
        <taxon>Colletotrichum boninense species complex</taxon>
    </lineage>
</organism>
<keyword evidence="6" id="KW-1185">Reference proteome</keyword>
<dbReference type="OrthoDB" id="5222502at2759"/>
<comment type="caution">
    <text evidence="5">The sequence shown here is derived from an EMBL/GenBank/DDBJ whole genome shotgun (WGS) entry which is preliminary data.</text>
</comment>
<feature type="repeat" description="ANK" evidence="3">
    <location>
        <begin position="230"/>
        <end position="262"/>
    </location>
</feature>
<dbReference type="GeneID" id="62166375"/>
<keyword evidence="1" id="KW-0677">Repeat</keyword>
<dbReference type="SUPFAM" id="SSF48403">
    <property type="entry name" value="Ankyrin repeat"/>
    <property type="match status" value="1"/>
</dbReference>
<feature type="region of interest" description="Disordered" evidence="4">
    <location>
        <begin position="1"/>
        <end position="65"/>
    </location>
</feature>
<sequence>MTVKTHDESSAAKGTTPEQITEKLDDHEKSSTTTKEDDEETLAELSDDATITEEAPDSAPSVRGPLFDDKSIELLKAEIIAETEKRNNMSTRVFSKTMKAAAWAVTTTSTSKQGRSYLCFACGALNVRRAAGLIDKGVAINADANFGHGPLMAVIRSTPPRLPAQEAMIDFLVAEGADVNYVGKDEVTPLCAAVELGHTRLVRQLLRYGARINDLRTAMVTWNWLPIVGEEMSALHVAVSRGQGDCLKLLTDFGADHNAKFRLSNYFGVTPLHAAVQDLACVEGLLELGCDLMARDGRNRTAFHWAIDAVNIEVVELFLSRGYPVDDPGEEGVTALGMICAALERGAKSEKYPLITGVLLRAGGNLDVVYPQNMSIRQRWLLMEDWRNTYAPLFNEFAKS</sequence>
<evidence type="ECO:0000313" key="5">
    <source>
        <dbReference type="EMBL" id="KAF9871955.1"/>
    </source>
</evidence>
<keyword evidence="2 3" id="KW-0040">ANK repeat</keyword>
<feature type="compositionally biased region" description="Acidic residues" evidence="4">
    <location>
        <begin position="36"/>
        <end position="56"/>
    </location>
</feature>
<dbReference type="InterPro" id="IPR036770">
    <property type="entry name" value="Ankyrin_rpt-contain_sf"/>
</dbReference>
<dbReference type="PROSITE" id="PS50088">
    <property type="entry name" value="ANK_REPEAT"/>
    <property type="match status" value="2"/>
</dbReference>
<evidence type="ECO:0008006" key="7">
    <source>
        <dbReference type="Google" id="ProtNLM"/>
    </source>
</evidence>
<dbReference type="EMBL" id="JAATWM020000041">
    <property type="protein sequence ID" value="KAF9871955.1"/>
    <property type="molecule type" value="Genomic_DNA"/>
</dbReference>
<dbReference type="Pfam" id="PF12796">
    <property type="entry name" value="Ank_2"/>
    <property type="match status" value="1"/>
</dbReference>
<dbReference type="PANTHER" id="PTHR24198:SF165">
    <property type="entry name" value="ANKYRIN REPEAT-CONTAINING PROTEIN-RELATED"/>
    <property type="match status" value="1"/>
</dbReference>
<dbReference type="SMART" id="SM00248">
    <property type="entry name" value="ANK"/>
    <property type="match status" value="6"/>
</dbReference>
<dbReference type="AlphaFoldDB" id="A0A9P6HXI8"/>
<evidence type="ECO:0000313" key="6">
    <source>
        <dbReference type="Proteomes" id="UP000781932"/>
    </source>
</evidence>
<evidence type="ECO:0000256" key="3">
    <source>
        <dbReference type="PROSITE-ProRule" id="PRU00023"/>
    </source>
</evidence>
<dbReference type="RefSeq" id="XP_038741416.1">
    <property type="nucleotide sequence ID" value="XM_038893301.1"/>
</dbReference>
<reference evidence="5" key="2">
    <citation type="submission" date="2020-11" db="EMBL/GenBank/DDBJ databases">
        <title>Whole genome sequencing of Colletotrichum sp.</title>
        <authorList>
            <person name="Li H."/>
        </authorList>
    </citation>
    <scope>NUCLEOTIDE SEQUENCE</scope>
    <source>
        <strain evidence="5">CkLH20</strain>
    </source>
</reference>
<name>A0A9P6HXI8_9PEZI</name>
<protein>
    <recommendedName>
        <fullName evidence="7">Ankyrin repeat protein</fullName>
    </recommendedName>
</protein>
<dbReference type="PROSITE" id="PS50297">
    <property type="entry name" value="ANK_REP_REGION"/>
    <property type="match status" value="2"/>
</dbReference>
<dbReference type="Pfam" id="PF00023">
    <property type="entry name" value="Ank"/>
    <property type="match status" value="1"/>
</dbReference>
<evidence type="ECO:0000256" key="4">
    <source>
        <dbReference type="SAM" id="MobiDB-lite"/>
    </source>
</evidence>